<evidence type="ECO:0000313" key="2">
    <source>
        <dbReference type="EMBL" id="GFR62633.1"/>
    </source>
</evidence>
<evidence type="ECO:0000256" key="1">
    <source>
        <dbReference type="SAM" id="Phobius"/>
    </source>
</evidence>
<gene>
    <name evidence="2" type="ORF">ElyMa_005461100</name>
</gene>
<dbReference type="EMBL" id="BMAT01010891">
    <property type="protein sequence ID" value="GFR62633.1"/>
    <property type="molecule type" value="Genomic_DNA"/>
</dbReference>
<reference evidence="2 3" key="1">
    <citation type="journal article" date="2021" name="Elife">
        <title>Chloroplast acquisition without the gene transfer in kleptoplastic sea slugs, Plakobranchus ocellatus.</title>
        <authorList>
            <person name="Maeda T."/>
            <person name="Takahashi S."/>
            <person name="Yoshida T."/>
            <person name="Shimamura S."/>
            <person name="Takaki Y."/>
            <person name="Nagai Y."/>
            <person name="Toyoda A."/>
            <person name="Suzuki Y."/>
            <person name="Arimoto A."/>
            <person name="Ishii H."/>
            <person name="Satoh N."/>
            <person name="Nishiyama T."/>
            <person name="Hasebe M."/>
            <person name="Maruyama T."/>
            <person name="Minagawa J."/>
            <person name="Obokata J."/>
            <person name="Shigenobu S."/>
        </authorList>
    </citation>
    <scope>NUCLEOTIDE SEQUENCE [LARGE SCALE GENOMIC DNA]</scope>
</reference>
<dbReference type="AlphaFoldDB" id="A0AAV4ENE6"/>
<sequence length="122" mass="13418">MTITITMTIIMTIIITMTIIIIMTIIITMTIIIHTNRQQSNSLTTSALLGDHHVVFVEAGASSELTLVVVGVGIVATDQPEHGFTLARADTPRLARSVHRARLHGTALHAHTRVVFWGWRRG</sequence>
<comment type="caution">
    <text evidence="2">The sequence shown here is derived from an EMBL/GenBank/DDBJ whole genome shotgun (WGS) entry which is preliminary data.</text>
</comment>
<accession>A0AAV4ENE6</accession>
<proteinExistence type="predicted"/>
<evidence type="ECO:0000313" key="3">
    <source>
        <dbReference type="Proteomes" id="UP000762676"/>
    </source>
</evidence>
<evidence type="ECO:0008006" key="4">
    <source>
        <dbReference type="Google" id="ProtNLM"/>
    </source>
</evidence>
<feature type="transmembrane region" description="Helical" evidence="1">
    <location>
        <begin position="6"/>
        <end position="33"/>
    </location>
</feature>
<protein>
    <recommendedName>
        <fullName evidence="4">Secreted protein</fullName>
    </recommendedName>
</protein>
<keyword evidence="1" id="KW-1133">Transmembrane helix</keyword>
<keyword evidence="1" id="KW-0472">Membrane</keyword>
<keyword evidence="3" id="KW-1185">Reference proteome</keyword>
<dbReference type="Proteomes" id="UP000762676">
    <property type="component" value="Unassembled WGS sequence"/>
</dbReference>
<keyword evidence="1" id="KW-0812">Transmembrane</keyword>
<organism evidence="2 3">
    <name type="scientific">Elysia marginata</name>
    <dbReference type="NCBI Taxonomy" id="1093978"/>
    <lineage>
        <taxon>Eukaryota</taxon>
        <taxon>Metazoa</taxon>
        <taxon>Spiralia</taxon>
        <taxon>Lophotrochozoa</taxon>
        <taxon>Mollusca</taxon>
        <taxon>Gastropoda</taxon>
        <taxon>Heterobranchia</taxon>
        <taxon>Euthyneura</taxon>
        <taxon>Panpulmonata</taxon>
        <taxon>Sacoglossa</taxon>
        <taxon>Placobranchoidea</taxon>
        <taxon>Plakobranchidae</taxon>
        <taxon>Elysia</taxon>
    </lineage>
</organism>
<name>A0AAV4ENE6_9GAST</name>